<dbReference type="AlphaFoldDB" id="A0A0A9AVW4"/>
<reference evidence="1" key="1">
    <citation type="submission" date="2014-09" db="EMBL/GenBank/DDBJ databases">
        <authorList>
            <person name="Magalhaes I.L.F."/>
            <person name="Oliveira U."/>
            <person name="Santos F.R."/>
            <person name="Vidigal T.H.D.A."/>
            <person name="Brescovit A.D."/>
            <person name="Santos A.J."/>
        </authorList>
    </citation>
    <scope>NUCLEOTIDE SEQUENCE</scope>
    <source>
        <tissue evidence="1">Shoot tissue taken approximately 20 cm above the soil surface</tissue>
    </source>
</reference>
<name>A0A0A9AVW4_ARUDO</name>
<dbReference type="EMBL" id="GBRH01242001">
    <property type="protein sequence ID" value="JAD55894.1"/>
    <property type="molecule type" value="Transcribed_RNA"/>
</dbReference>
<sequence>MKCNMIKTIQQRGFAKITLVRNLILHK</sequence>
<protein>
    <submittedName>
        <fullName evidence="1">Uncharacterized protein</fullName>
    </submittedName>
</protein>
<proteinExistence type="predicted"/>
<reference evidence="1" key="2">
    <citation type="journal article" date="2015" name="Data Brief">
        <title>Shoot transcriptome of the giant reed, Arundo donax.</title>
        <authorList>
            <person name="Barrero R.A."/>
            <person name="Guerrero F.D."/>
            <person name="Moolhuijzen P."/>
            <person name="Goolsby J.A."/>
            <person name="Tidwell J."/>
            <person name="Bellgard S.E."/>
            <person name="Bellgard M.I."/>
        </authorList>
    </citation>
    <scope>NUCLEOTIDE SEQUENCE</scope>
    <source>
        <tissue evidence="1">Shoot tissue taken approximately 20 cm above the soil surface</tissue>
    </source>
</reference>
<evidence type="ECO:0000313" key="1">
    <source>
        <dbReference type="EMBL" id="JAD55894.1"/>
    </source>
</evidence>
<organism evidence="1">
    <name type="scientific">Arundo donax</name>
    <name type="common">Giant reed</name>
    <name type="synonym">Donax arundinaceus</name>
    <dbReference type="NCBI Taxonomy" id="35708"/>
    <lineage>
        <taxon>Eukaryota</taxon>
        <taxon>Viridiplantae</taxon>
        <taxon>Streptophyta</taxon>
        <taxon>Embryophyta</taxon>
        <taxon>Tracheophyta</taxon>
        <taxon>Spermatophyta</taxon>
        <taxon>Magnoliopsida</taxon>
        <taxon>Liliopsida</taxon>
        <taxon>Poales</taxon>
        <taxon>Poaceae</taxon>
        <taxon>PACMAD clade</taxon>
        <taxon>Arundinoideae</taxon>
        <taxon>Arundineae</taxon>
        <taxon>Arundo</taxon>
    </lineage>
</organism>
<accession>A0A0A9AVW4</accession>